<organism evidence="2 3">
    <name type="scientific">Prescottella agglutinans</name>
    <dbReference type="NCBI Taxonomy" id="1644129"/>
    <lineage>
        <taxon>Bacteria</taxon>
        <taxon>Bacillati</taxon>
        <taxon>Actinomycetota</taxon>
        <taxon>Actinomycetes</taxon>
        <taxon>Mycobacteriales</taxon>
        <taxon>Nocardiaceae</taxon>
        <taxon>Prescottella</taxon>
    </lineage>
</organism>
<dbReference type="PROSITE" id="PS51257">
    <property type="entry name" value="PROKAR_LIPOPROTEIN"/>
    <property type="match status" value="1"/>
</dbReference>
<dbReference type="PANTHER" id="PTHR43649">
    <property type="entry name" value="ARABINOSE-BINDING PROTEIN-RELATED"/>
    <property type="match status" value="1"/>
</dbReference>
<dbReference type="Proteomes" id="UP000286208">
    <property type="component" value="Unassembled WGS sequence"/>
</dbReference>
<feature type="chain" id="PRO_5039209086" evidence="1">
    <location>
        <begin position="29"/>
        <end position="432"/>
    </location>
</feature>
<sequence>MRTARLAGTAGALAAGILVLTGCGGATSTDTAVAAATDINSCTPSDHTLDVTFGSQAENAMKVAVANLQAKYPGLTVDAEPLKTTSYDELTNTVVADIAVGKRPDLIMSGLGQLRFWVEKYSPATIDTAGLADTYQSQFLSAGTVDGKVYLAPAQVSAPVLLVNQTMLDAANAGKATDIRTFDDVVTAAAAVTGKTGNPSVSLPTQRLPDWLGQGFVQGAGGTFVNADGTAGFGDATGVDALSLWTKLSERGLEAQINETDAITAFTSQQTALAFTATSLIASVNATVGDGFEWTAVDLPTANGGDGLLPAGGNGWIVLSDNGCRAAYANALVAELLGTEAVLAASGTDYSYIPVDKAAAEQLLATGGLRQPQQYAWTYDKELSPWGGFDGAMTSQINDVLRQMSQGLQSGAELEPTVKRAVTTIDSLAGQG</sequence>
<accession>A0A3S3BX03</accession>
<evidence type="ECO:0000313" key="2">
    <source>
        <dbReference type="EMBL" id="RVW11188.1"/>
    </source>
</evidence>
<dbReference type="PANTHER" id="PTHR43649:SF12">
    <property type="entry name" value="DIACETYLCHITOBIOSE BINDING PROTEIN DASA"/>
    <property type="match status" value="1"/>
</dbReference>
<reference evidence="2 3" key="1">
    <citation type="submission" date="2018-11" db="EMBL/GenBank/DDBJ databases">
        <title>Rhodococcus spongicola sp. nov. and Rhodococcus xishaensis sp. nov. from marine sponges.</title>
        <authorList>
            <person name="Li L."/>
            <person name="Lin H.W."/>
        </authorList>
    </citation>
    <scope>NUCLEOTIDE SEQUENCE [LARGE SCALE GENOMIC DNA]</scope>
    <source>
        <strain evidence="2 3">CCTCC AB2014297</strain>
    </source>
</reference>
<comment type="caution">
    <text evidence="2">The sequence shown here is derived from an EMBL/GenBank/DDBJ whole genome shotgun (WGS) entry which is preliminary data.</text>
</comment>
<dbReference type="Gene3D" id="3.40.190.10">
    <property type="entry name" value="Periplasmic binding protein-like II"/>
    <property type="match status" value="1"/>
</dbReference>
<dbReference type="EMBL" id="RKLP01000001">
    <property type="protein sequence ID" value="RVW11188.1"/>
    <property type="molecule type" value="Genomic_DNA"/>
</dbReference>
<keyword evidence="1" id="KW-0732">Signal</keyword>
<gene>
    <name evidence="2" type="ORF">EGT67_01695</name>
</gene>
<name>A0A3S3BX03_9NOCA</name>
<keyword evidence="3" id="KW-1185">Reference proteome</keyword>
<dbReference type="InterPro" id="IPR050490">
    <property type="entry name" value="Bact_solute-bd_prot1"/>
</dbReference>
<dbReference type="RefSeq" id="WP_127914297.1">
    <property type="nucleotide sequence ID" value="NZ_RKLP01000001.1"/>
</dbReference>
<dbReference type="AlphaFoldDB" id="A0A3S3BX03"/>
<evidence type="ECO:0000313" key="3">
    <source>
        <dbReference type="Proteomes" id="UP000286208"/>
    </source>
</evidence>
<dbReference type="OrthoDB" id="4459111at2"/>
<proteinExistence type="predicted"/>
<evidence type="ECO:0000256" key="1">
    <source>
        <dbReference type="SAM" id="SignalP"/>
    </source>
</evidence>
<feature type="signal peptide" evidence="1">
    <location>
        <begin position="1"/>
        <end position="28"/>
    </location>
</feature>
<dbReference type="SUPFAM" id="SSF53850">
    <property type="entry name" value="Periplasmic binding protein-like II"/>
    <property type="match status" value="1"/>
</dbReference>
<protein>
    <submittedName>
        <fullName evidence="2">Extracellular solute-binding protein</fullName>
    </submittedName>
</protein>